<gene>
    <name evidence="3" type="ORF">SAMN06265376_107186</name>
</gene>
<evidence type="ECO:0000313" key="3">
    <source>
        <dbReference type="EMBL" id="SNS16499.1"/>
    </source>
</evidence>
<dbReference type="InterPro" id="IPR025110">
    <property type="entry name" value="AMP-bd_C"/>
</dbReference>
<dbReference type="CDD" id="cd05930">
    <property type="entry name" value="A_NRPS"/>
    <property type="match status" value="1"/>
</dbReference>
<dbReference type="Gene3D" id="3.40.50.12780">
    <property type="entry name" value="N-terminal domain of ligase-like"/>
    <property type="match status" value="1"/>
</dbReference>
<dbReference type="RefSeq" id="WP_089373183.1">
    <property type="nucleotide sequence ID" value="NZ_BMEP01000004.1"/>
</dbReference>
<dbReference type="PANTHER" id="PTHR45527">
    <property type="entry name" value="NONRIBOSOMAL PEPTIDE SYNTHETASE"/>
    <property type="match status" value="1"/>
</dbReference>
<accession>A0A239C963</accession>
<dbReference type="GO" id="GO:0044550">
    <property type="term" value="P:secondary metabolite biosynthetic process"/>
    <property type="evidence" value="ECO:0007669"/>
    <property type="project" value="TreeGrafter"/>
</dbReference>
<evidence type="ECO:0000259" key="2">
    <source>
        <dbReference type="Pfam" id="PF13193"/>
    </source>
</evidence>
<dbReference type="GO" id="GO:0031177">
    <property type="term" value="F:phosphopantetheine binding"/>
    <property type="evidence" value="ECO:0007669"/>
    <property type="project" value="TreeGrafter"/>
</dbReference>
<feature type="domain" description="AMP-binding enzyme C-terminal" evidence="2">
    <location>
        <begin position="418"/>
        <end position="494"/>
    </location>
</feature>
<dbReference type="InterPro" id="IPR020845">
    <property type="entry name" value="AMP-binding_CS"/>
</dbReference>
<dbReference type="Gene3D" id="3.30.300.30">
    <property type="match status" value="1"/>
</dbReference>
<dbReference type="Proteomes" id="UP000198379">
    <property type="component" value="Unassembled WGS sequence"/>
</dbReference>
<dbReference type="OrthoDB" id="4317020at2"/>
<evidence type="ECO:0000313" key="4">
    <source>
        <dbReference type="Proteomes" id="UP000198379"/>
    </source>
</evidence>
<proteinExistence type="predicted"/>
<dbReference type="AlphaFoldDB" id="A0A239C963"/>
<dbReference type="Pfam" id="PF13193">
    <property type="entry name" value="AMP-binding_C"/>
    <property type="match status" value="1"/>
</dbReference>
<dbReference type="InterPro" id="IPR010071">
    <property type="entry name" value="AA_adenyl_dom"/>
</dbReference>
<name>A0A239C963_9FLAO</name>
<dbReference type="InterPro" id="IPR045851">
    <property type="entry name" value="AMP-bd_C_sf"/>
</dbReference>
<dbReference type="InterPro" id="IPR042099">
    <property type="entry name" value="ANL_N_sf"/>
</dbReference>
<dbReference type="PANTHER" id="PTHR45527:SF1">
    <property type="entry name" value="FATTY ACID SYNTHASE"/>
    <property type="match status" value="1"/>
</dbReference>
<dbReference type="GO" id="GO:0043041">
    <property type="term" value="P:amino acid activation for nonribosomal peptide biosynthetic process"/>
    <property type="evidence" value="ECO:0007669"/>
    <property type="project" value="TreeGrafter"/>
</dbReference>
<sequence length="503" mass="56555">MNRIQDILHNGFNINPNNTALSDASNNLITYDELHHKTSIVKDVLNSNGIGDGVRVGIISQKTINATISIFSILKSGAAYVPIDAESPVERMSFIIDNAQPKAIIIEEALVDVLKPYLKTYAIQIDVPLDGLVLVINGSSDKNLIEQPNDLAIILYTSGSTGIPKGVMITHKNIISFVNWSNELLDVSHEDVFSSIAPYHFDLSTFDLYVSMMNGAHLILIDAATSRNPRMISSLIAQRKISVLYATPSLLKLMLRFGKIERFDHTSIKHVLFAGEVFNIESFTEIKEKWSTGDFYNLYGPTETNVVTYYKIPNVIDGRQSTFPIGLPCPYAKSKLYDEKNTASLIKEGELFIKGSSVSPGYWNNSAKNADVFIKDDEGEIWYKTGDWVRLDESGNYVFIGRNDRMVKKNGYRIELAEIESALQKHANIFEAAVIAKEHEGKIEISAFYQLKETYNKALQILELNEHCFKFIPKYMLPDKFVCLSSIPRTSTHKVDYQSLLKL</sequence>
<dbReference type="NCBIfam" id="TIGR01733">
    <property type="entry name" value="AA-adenyl-dom"/>
    <property type="match status" value="1"/>
</dbReference>
<feature type="domain" description="AMP-dependent synthetase/ligase" evidence="1">
    <location>
        <begin position="15"/>
        <end position="363"/>
    </location>
</feature>
<organism evidence="3 4">
    <name type="scientific">Dokdonia pacifica</name>
    <dbReference type="NCBI Taxonomy" id="1627892"/>
    <lineage>
        <taxon>Bacteria</taxon>
        <taxon>Pseudomonadati</taxon>
        <taxon>Bacteroidota</taxon>
        <taxon>Flavobacteriia</taxon>
        <taxon>Flavobacteriales</taxon>
        <taxon>Flavobacteriaceae</taxon>
        <taxon>Dokdonia</taxon>
    </lineage>
</organism>
<evidence type="ECO:0000259" key="1">
    <source>
        <dbReference type="Pfam" id="PF00501"/>
    </source>
</evidence>
<reference evidence="3 4" key="1">
    <citation type="submission" date="2017-06" db="EMBL/GenBank/DDBJ databases">
        <authorList>
            <person name="Kim H.J."/>
            <person name="Triplett B.A."/>
        </authorList>
    </citation>
    <scope>NUCLEOTIDE SEQUENCE [LARGE SCALE GENOMIC DNA]</scope>
    <source>
        <strain evidence="3 4">DSM 25597</strain>
    </source>
</reference>
<dbReference type="GO" id="GO:0005737">
    <property type="term" value="C:cytoplasm"/>
    <property type="evidence" value="ECO:0007669"/>
    <property type="project" value="TreeGrafter"/>
</dbReference>
<dbReference type="PROSITE" id="PS00455">
    <property type="entry name" value="AMP_BINDING"/>
    <property type="match status" value="1"/>
</dbReference>
<protein>
    <submittedName>
        <fullName evidence="3">Amino acid adenylation domain-containing protein</fullName>
    </submittedName>
</protein>
<keyword evidence="4" id="KW-1185">Reference proteome</keyword>
<dbReference type="SUPFAM" id="SSF56801">
    <property type="entry name" value="Acetyl-CoA synthetase-like"/>
    <property type="match status" value="1"/>
</dbReference>
<dbReference type="EMBL" id="FZNY01000007">
    <property type="protein sequence ID" value="SNS16499.1"/>
    <property type="molecule type" value="Genomic_DNA"/>
</dbReference>
<dbReference type="Pfam" id="PF00501">
    <property type="entry name" value="AMP-binding"/>
    <property type="match status" value="1"/>
</dbReference>
<dbReference type="InterPro" id="IPR000873">
    <property type="entry name" value="AMP-dep_synth/lig_dom"/>
</dbReference>